<dbReference type="HAMAP" id="MF_00772">
    <property type="entry name" value="OGT"/>
    <property type="match status" value="1"/>
</dbReference>
<keyword evidence="7 9" id="KW-0234">DNA repair</keyword>
<protein>
    <recommendedName>
        <fullName evidence="9">Methylated-DNA--protein-cysteine methyltransferase</fullName>
        <ecNumber evidence="9">2.1.1.63</ecNumber>
    </recommendedName>
    <alternativeName>
        <fullName evidence="9">6-O-methylguanine-DNA methyltransferase</fullName>
        <shortName evidence="9">MGMT</shortName>
    </alternativeName>
    <alternativeName>
        <fullName evidence="9">O-6-methylguanine-DNA-alkyltransferase</fullName>
    </alternativeName>
</protein>
<evidence type="ECO:0000256" key="4">
    <source>
        <dbReference type="ARBA" id="ARBA00022603"/>
    </source>
</evidence>
<dbReference type="OrthoDB" id="9802228at2"/>
<comment type="miscellaneous">
    <text evidence="9">This enzyme catalyzes only one turnover and therefore is not strictly catalytic. According to one definition, an enzyme is a biocatalyst that acts repeatedly and over many reaction cycles.</text>
</comment>
<evidence type="ECO:0000256" key="9">
    <source>
        <dbReference type="HAMAP-Rule" id="MF_00772"/>
    </source>
</evidence>
<evidence type="ECO:0000259" key="11">
    <source>
        <dbReference type="Pfam" id="PF01035"/>
    </source>
</evidence>
<dbReference type="Gene3D" id="1.10.10.10">
    <property type="entry name" value="Winged helix-like DNA-binding domain superfamily/Winged helix DNA-binding domain"/>
    <property type="match status" value="1"/>
</dbReference>
<dbReference type="PANTHER" id="PTHR10815:SF5">
    <property type="entry name" value="METHYLATED-DNA--PROTEIN-CYSTEINE METHYLTRANSFERASE"/>
    <property type="match status" value="1"/>
</dbReference>
<evidence type="ECO:0000256" key="6">
    <source>
        <dbReference type="ARBA" id="ARBA00022763"/>
    </source>
</evidence>
<dbReference type="Pfam" id="PF01035">
    <property type="entry name" value="DNA_binding_1"/>
    <property type="match status" value="1"/>
</dbReference>
<comment type="caution">
    <text evidence="13">The sequence shown here is derived from an EMBL/GenBank/DDBJ whole genome shotgun (WGS) entry which is preliminary data.</text>
</comment>
<evidence type="ECO:0000313" key="14">
    <source>
        <dbReference type="Proteomes" id="UP000317893"/>
    </source>
</evidence>
<dbReference type="GO" id="GO:0032259">
    <property type="term" value="P:methylation"/>
    <property type="evidence" value="ECO:0007669"/>
    <property type="project" value="UniProtKB-KW"/>
</dbReference>
<evidence type="ECO:0000259" key="12">
    <source>
        <dbReference type="Pfam" id="PF02870"/>
    </source>
</evidence>
<comment type="catalytic activity">
    <reaction evidence="8 9">
        <text>a 6-O-methyl-2'-deoxyguanosine in DNA + L-cysteinyl-[protein] = S-methyl-L-cysteinyl-[protein] + a 2'-deoxyguanosine in DNA</text>
        <dbReference type="Rhea" id="RHEA:24000"/>
        <dbReference type="Rhea" id="RHEA-COMP:10131"/>
        <dbReference type="Rhea" id="RHEA-COMP:10132"/>
        <dbReference type="Rhea" id="RHEA-COMP:11367"/>
        <dbReference type="Rhea" id="RHEA-COMP:11368"/>
        <dbReference type="ChEBI" id="CHEBI:29950"/>
        <dbReference type="ChEBI" id="CHEBI:82612"/>
        <dbReference type="ChEBI" id="CHEBI:85445"/>
        <dbReference type="ChEBI" id="CHEBI:85448"/>
        <dbReference type="EC" id="2.1.1.63"/>
    </reaction>
</comment>
<dbReference type="InterPro" id="IPR014048">
    <property type="entry name" value="MethylDNA_cys_MeTrfase_DNA-bd"/>
</dbReference>
<feature type="region of interest" description="Disordered" evidence="10">
    <location>
        <begin position="1"/>
        <end position="21"/>
    </location>
</feature>
<comment type="subcellular location">
    <subcellularLocation>
        <location evidence="9">Cytoplasm</location>
    </subcellularLocation>
</comment>
<dbReference type="GO" id="GO:0005737">
    <property type="term" value="C:cytoplasm"/>
    <property type="evidence" value="ECO:0007669"/>
    <property type="project" value="UniProtKB-SubCell"/>
</dbReference>
<dbReference type="InterPro" id="IPR001497">
    <property type="entry name" value="MethylDNA_cys_MeTrfase_AS"/>
</dbReference>
<dbReference type="FunFam" id="1.10.10.10:FF:000214">
    <property type="entry name" value="Methylated-DNA--protein-cysteine methyltransferase"/>
    <property type="match status" value="1"/>
</dbReference>
<dbReference type="EC" id="2.1.1.63" evidence="9"/>
<keyword evidence="4 9" id="KW-0489">Methyltransferase</keyword>
<reference evidence="13 14" key="1">
    <citation type="submission" date="2019-06" db="EMBL/GenBank/DDBJ databases">
        <title>Sequencing the genomes of 1000 actinobacteria strains.</title>
        <authorList>
            <person name="Klenk H.-P."/>
        </authorList>
    </citation>
    <scope>NUCLEOTIDE SEQUENCE [LARGE SCALE GENOMIC DNA]</scope>
    <source>
        <strain evidence="13 14">DSM 18607</strain>
    </source>
</reference>
<dbReference type="InterPro" id="IPR036388">
    <property type="entry name" value="WH-like_DNA-bd_sf"/>
</dbReference>
<feature type="active site" description="Nucleophile; methyl group acceptor" evidence="9">
    <location>
        <position position="135"/>
    </location>
</feature>
<evidence type="ECO:0000256" key="3">
    <source>
        <dbReference type="ARBA" id="ARBA00022490"/>
    </source>
</evidence>
<dbReference type="InterPro" id="IPR036217">
    <property type="entry name" value="MethylDNA_cys_MeTrfase_DNAb"/>
</dbReference>
<dbReference type="InterPro" id="IPR008332">
    <property type="entry name" value="MethylG_MeTrfase_N"/>
</dbReference>
<comment type="catalytic activity">
    <reaction evidence="1 9">
        <text>a 4-O-methyl-thymidine in DNA + L-cysteinyl-[protein] = a thymidine in DNA + S-methyl-L-cysteinyl-[protein]</text>
        <dbReference type="Rhea" id="RHEA:53428"/>
        <dbReference type="Rhea" id="RHEA-COMP:10131"/>
        <dbReference type="Rhea" id="RHEA-COMP:10132"/>
        <dbReference type="Rhea" id="RHEA-COMP:13555"/>
        <dbReference type="Rhea" id="RHEA-COMP:13556"/>
        <dbReference type="ChEBI" id="CHEBI:29950"/>
        <dbReference type="ChEBI" id="CHEBI:82612"/>
        <dbReference type="ChEBI" id="CHEBI:137386"/>
        <dbReference type="ChEBI" id="CHEBI:137387"/>
        <dbReference type="EC" id="2.1.1.63"/>
    </reaction>
</comment>
<evidence type="ECO:0000313" key="13">
    <source>
        <dbReference type="EMBL" id="TQJ07849.1"/>
    </source>
</evidence>
<dbReference type="Gene3D" id="3.30.160.70">
    <property type="entry name" value="Methylated DNA-protein cysteine methyltransferase domain"/>
    <property type="match status" value="1"/>
</dbReference>
<evidence type="ECO:0000256" key="10">
    <source>
        <dbReference type="SAM" id="MobiDB-lite"/>
    </source>
</evidence>
<feature type="domain" description="Methylguanine DNA methyltransferase ribonuclease-like" evidence="12">
    <location>
        <begin position="11"/>
        <end position="78"/>
    </location>
</feature>
<name>A0A542DXP0_9MICO</name>
<evidence type="ECO:0000256" key="8">
    <source>
        <dbReference type="ARBA" id="ARBA00049348"/>
    </source>
</evidence>
<dbReference type="AlphaFoldDB" id="A0A542DXP0"/>
<keyword evidence="6 9" id="KW-0227">DNA damage</keyword>
<evidence type="ECO:0000256" key="1">
    <source>
        <dbReference type="ARBA" id="ARBA00001286"/>
    </source>
</evidence>
<dbReference type="Proteomes" id="UP000317893">
    <property type="component" value="Unassembled WGS sequence"/>
</dbReference>
<evidence type="ECO:0000256" key="5">
    <source>
        <dbReference type="ARBA" id="ARBA00022679"/>
    </source>
</evidence>
<sequence length="183" mass="19043">MTTADAPATWHTTLPSPLGPLTAVRDEQGLTGLYFEGHSRTPDRSRWGAPADDGFAALAAQLEQYFAGVRTTFDIPLHVAGTPFQRAVWDLLREIPTGTTTTYGALSARLGGGPAHPRAVGHAVGANPVSVLVPCHRVVGATGSLTGYAGGLERKRHLLTLEGVLAMGESVVPAAGQPALFAL</sequence>
<dbReference type="SUPFAM" id="SSF46767">
    <property type="entry name" value="Methylated DNA-protein cysteine methyltransferase, C-terminal domain"/>
    <property type="match status" value="1"/>
</dbReference>
<dbReference type="NCBIfam" id="TIGR00589">
    <property type="entry name" value="ogt"/>
    <property type="match status" value="1"/>
</dbReference>
<dbReference type="GO" id="GO:0003908">
    <property type="term" value="F:methylated-DNA-[protein]-cysteine S-methyltransferase activity"/>
    <property type="evidence" value="ECO:0007669"/>
    <property type="project" value="UniProtKB-UniRule"/>
</dbReference>
<evidence type="ECO:0000256" key="7">
    <source>
        <dbReference type="ARBA" id="ARBA00023204"/>
    </source>
</evidence>
<organism evidence="13 14">
    <name type="scientific">Lapillicoccus jejuensis</name>
    <dbReference type="NCBI Taxonomy" id="402171"/>
    <lineage>
        <taxon>Bacteria</taxon>
        <taxon>Bacillati</taxon>
        <taxon>Actinomycetota</taxon>
        <taxon>Actinomycetes</taxon>
        <taxon>Micrococcales</taxon>
        <taxon>Intrasporangiaceae</taxon>
        <taxon>Lapillicoccus</taxon>
    </lineage>
</organism>
<dbReference type="PROSITE" id="PS00374">
    <property type="entry name" value="MGMT"/>
    <property type="match status" value="1"/>
</dbReference>
<proteinExistence type="inferred from homology"/>
<keyword evidence="5 9" id="KW-0808">Transferase</keyword>
<dbReference type="PANTHER" id="PTHR10815">
    <property type="entry name" value="METHYLATED-DNA--PROTEIN-CYSTEINE METHYLTRANSFERASE"/>
    <property type="match status" value="1"/>
</dbReference>
<evidence type="ECO:0000256" key="2">
    <source>
        <dbReference type="ARBA" id="ARBA00008711"/>
    </source>
</evidence>
<dbReference type="RefSeq" id="WP_141847160.1">
    <property type="nucleotide sequence ID" value="NZ_BAAAPR010000017.1"/>
</dbReference>
<dbReference type="Pfam" id="PF02870">
    <property type="entry name" value="Methyltransf_1N"/>
    <property type="match status" value="1"/>
</dbReference>
<accession>A0A542DXP0</accession>
<feature type="domain" description="Methylated-DNA-[protein]-cysteine S-methyltransferase DNA binding" evidence="11">
    <location>
        <begin position="83"/>
        <end position="164"/>
    </location>
</feature>
<keyword evidence="14" id="KW-1185">Reference proteome</keyword>
<comment type="similarity">
    <text evidence="2 9">Belongs to the MGMT family.</text>
</comment>
<keyword evidence="3 9" id="KW-0963">Cytoplasm</keyword>
<dbReference type="SUPFAM" id="SSF53155">
    <property type="entry name" value="Methylated DNA-protein cysteine methyltransferase domain"/>
    <property type="match status" value="1"/>
</dbReference>
<dbReference type="CDD" id="cd06445">
    <property type="entry name" value="ATase"/>
    <property type="match status" value="1"/>
</dbReference>
<dbReference type="EMBL" id="VFMN01000001">
    <property type="protein sequence ID" value="TQJ07849.1"/>
    <property type="molecule type" value="Genomic_DNA"/>
</dbReference>
<dbReference type="GO" id="GO:0006307">
    <property type="term" value="P:DNA alkylation repair"/>
    <property type="evidence" value="ECO:0007669"/>
    <property type="project" value="UniProtKB-UniRule"/>
</dbReference>
<dbReference type="InterPro" id="IPR023546">
    <property type="entry name" value="MGMT"/>
</dbReference>
<gene>
    <name evidence="13" type="ORF">FB458_0920</name>
</gene>
<dbReference type="InterPro" id="IPR036631">
    <property type="entry name" value="MGMT_N_sf"/>
</dbReference>
<comment type="function">
    <text evidence="9">Involved in the cellular defense against the biological effects of O6-methylguanine (O6-MeG) and O4-methylthymine (O4-MeT) in DNA. Repairs the methylated nucleobase in DNA by stoichiometrically transferring the methyl group to a cysteine residue in the enzyme. This is a suicide reaction: the enzyme is irreversibly inactivated.</text>
</comment>